<accession>A0ABT1QUM7</accession>
<gene>
    <name evidence="4" type="ORF">NM961_14850</name>
</gene>
<feature type="coiled-coil region" evidence="1">
    <location>
        <begin position="318"/>
        <end position="372"/>
    </location>
</feature>
<keyword evidence="1" id="KW-0175">Coiled coil</keyword>
<dbReference type="PANTHER" id="PTHR32182">
    <property type="entry name" value="DNA REPLICATION AND REPAIR PROTEIN RECF"/>
    <property type="match status" value="1"/>
</dbReference>
<dbReference type="SUPFAM" id="SSF52540">
    <property type="entry name" value="P-loop containing nucleoside triphosphate hydrolases"/>
    <property type="match status" value="1"/>
</dbReference>
<dbReference type="EMBL" id="JANFQO010000013">
    <property type="protein sequence ID" value="MCQ4165998.1"/>
    <property type="molecule type" value="Genomic_DNA"/>
</dbReference>
<name>A0ABT1QUM7_9GAMM</name>
<evidence type="ECO:0000256" key="1">
    <source>
        <dbReference type="SAM" id="Coils"/>
    </source>
</evidence>
<keyword evidence="5" id="KW-1185">Reference proteome</keyword>
<sequence>MFEFRALEVVHWDYWQRFTLPLDSSIVTVVGPNGSGKTTLLDALRTLLAIEDRETARDYKTYLRHNGKSFAWLRGLVSNRPDRNGRRPFFPLMDAEVTLACRIRKKGGDWSRDYQILGGDVSVEAIEAQGGEWLGLRDYRVRLEGAGLTRAIRRVLTLEQGATDKLCQYPPRELLQLVWDVFGEKPVLEDYQRARAEQFATEQELKTLGQDLAALHTRLEAAKADVRSFEEYGEILREQQRLEVEIAPKVALAERRAGLEGARPRLAGLRRSLRDCLRREQELDQAEAGAAQLLRDDAAQLQQAQSRAVAAESAFLAARDAARDAEHLTRRREQLEQLAASQGAGDVAELLREVERDRRRQAELKLKAEQGEDRGAELDAQIAALASGQRYAPGFEREFRSALEQAGIAHRMLADVVEVTDPAWEAAVEAVLHPYRHLVLLASPSDAKQAFALGEQFQYRHFVVAQRSPVDKATPGSLLEVLRFSADPPAWLPRQLDKLRRVADVAAGARLGEGQDWITPKGYLREHRGGRHIGTDERNFGAGARAAQLQALKAERAALGPMLEQRAQELAALARRLDANQSRLLKLDAAQELLTRAAEFESAAENLPALQQAAQDAALALSAARDAVDAAREAQKREELAAQKRQGERAALRREHAEKEQQLAQERQSQVRRILEYRRQRSLLPPAWRSSAVLEAARAEFETDHEVQRELERLAHRIERGGYITDDACVALRDKIAADHELLETTLSRRDSHLARARRITDEARGAYINVLRATVRQYARNLRALGELSGINVEVDQPELANDDVALAQAGLAVRFDFDRKGWIGLDDGEASGGQQVMKSLLLLVALLRDETHPGGFVFIDEPFAHLDVFNIEKVGSFLRATEAQYILTTPITHNLNVFHPTDLVLTTTKRRPNSTWAEPVAVLKRAKAEPAAPKKALGA</sequence>
<dbReference type="PANTHER" id="PTHR32182:SF0">
    <property type="entry name" value="DNA REPLICATION AND REPAIR PROTEIN RECF"/>
    <property type="match status" value="1"/>
</dbReference>
<dbReference type="Proteomes" id="UP001165498">
    <property type="component" value="Unassembled WGS sequence"/>
</dbReference>
<dbReference type="InterPro" id="IPR003395">
    <property type="entry name" value="RecF/RecN/SMC_N"/>
</dbReference>
<proteinExistence type="predicted"/>
<evidence type="ECO:0000313" key="4">
    <source>
        <dbReference type="EMBL" id="MCQ4165998.1"/>
    </source>
</evidence>
<evidence type="ECO:0000259" key="3">
    <source>
        <dbReference type="Pfam" id="PF02463"/>
    </source>
</evidence>
<reference evidence="4" key="1">
    <citation type="submission" date="2022-07" db="EMBL/GenBank/DDBJ databases">
        <title>Tahibacter sp., a new gammaproteobacterium isolated from the silt sample collected at pig farm.</title>
        <authorList>
            <person name="Chen H."/>
        </authorList>
    </citation>
    <scope>NUCLEOTIDE SEQUENCE</scope>
    <source>
        <strain evidence="4">P2K</strain>
    </source>
</reference>
<dbReference type="Gene3D" id="3.40.50.300">
    <property type="entry name" value="P-loop containing nucleotide triphosphate hydrolases"/>
    <property type="match status" value="2"/>
</dbReference>
<feature type="compositionally biased region" description="Basic and acidic residues" evidence="2">
    <location>
        <begin position="635"/>
        <end position="661"/>
    </location>
</feature>
<comment type="caution">
    <text evidence="4">The sequence shown here is derived from an EMBL/GenBank/DDBJ whole genome shotgun (WGS) entry which is preliminary data.</text>
</comment>
<evidence type="ECO:0000256" key="2">
    <source>
        <dbReference type="SAM" id="MobiDB-lite"/>
    </source>
</evidence>
<feature type="domain" description="RecF/RecN/SMC N-terminal" evidence="3">
    <location>
        <begin position="16"/>
        <end position="893"/>
    </location>
</feature>
<organism evidence="4 5">
    <name type="scientific">Tahibacter harae</name>
    <dbReference type="NCBI Taxonomy" id="2963937"/>
    <lineage>
        <taxon>Bacteria</taxon>
        <taxon>Pseudomonadati</taxon>
        <taxon>Pseudomonadota</taxon>
        <taxon>Gammaproteobacteria</taxon>
        <taxon>Lysobacterales</taxon>
        <taxon>Rhodanobacteraceae</taxon>
        <taxon>Tahibacter</taxon>
    </lineage>
</organism>
<feature type="region of interest" description="Disordered" evidence="2">
    <location>
        <begin position="635"/>
        <end position="665"/>
    </location>
</feature>
<dbReference type="Pfam" id="PF02463">
    <property type="entry name" value="SMC_N"/>
    <property type="match status" value="1"/>
</dbReference>
<evidence type="ECO:0000313" key="5">
    <source>
        <dbReference type="Proteomes" id="UP001165498"/>
    </source>
</evidence>
<dbReference type="RefSeq" id="WP_255915186.1">
    <property type="nucleotide sequence ID" value="NZ_JANFQO010000013.1"/>
</dbReference>
<protein>
    <recommendedName>
        <fullName evidence="3">RecF/RecN/SMC N-terminal domain-containing protein</fullName>
    </recommendedName>
</protein>
<dbReference type="InterPro" id="IPR027417">
    <property type="entry name" value="P-loop_NTPase"/>
</dbReference>